<proteinExistence type="predicted"/>
<dbReference type="Pfam" id="PF14486">
    <property type="entry name" value="DUF4432"/>
    <property type="match status" value="1"/>
</dbReference>
<dbReference type="Gene3D" id="2.70.98.10">
    <property type="match status" value="1"/>
</dbReference>
<dbReference type="Proteomes" id="UP001519887">
    <property type="component" value="Unassembled WGS sequence"/>
</dbReference>
<dbReference type="EMBL" id="JAHZIK010000401">
    <property type="protein sequence ID" value="MBW7455638.1"/>
    <property type="molecule type" value="Genomic_DNA"/>
</dbReference>
<accession>A0ABS7C415</accession>
<organism evidence="1 2">
    <name type="scientific">Paenibacillus sepulcri</name>
    <dbReference type="NCBI Taxonomy" id="359917"/>
    <lineage>
        <taxon>Bacteria</taxon>
        <taxon>Bacillati</taxon>
        <taxon>Bacillota</taxon>
        <taxon>Bacilli</taxon>
        <taxon>Bacillales</taxon>
        <taxon>Paenibacillaceae</taxon>
        <taxon>Paenibacillus</taxon>
    </lineage>
</organism>
<protein>
    <submittedName>
        <fullName evidence="1">DUF4432 family protein</fullName>
    </submittedName>
</protein>
<gene>
    <name evidence="1" type="ORF">K0U00_16555</name>
</gene>
<keyword evidence="2" id="KW-1185">Reference proteome</keyword>
<dbReference type="InterPro" id="IPR011013">
    <property type="entry name" value="Gal_mutarotase_sf_dom"/>
</dbReference>
<dbReference type="SUPFAM" id="SSF74650">
    <property type="entry name" value="Galactose mutarotase-like"/>
    <property type="match status" value="1"/>
</dbReference>
<name>A0ABS7C415_9BACL</name>
<reference evidence="1 2" key="1">
    <citation type="submission" date="2021-07" db="EMBL/GenBank/DDBJ databases">
        <title>Paenibacillus radiodurans sp. nov., isolated from the southeastern edge of Tengger Desert.</title>
        <authorList>
            <person name="Zhang G."/>
        </authorList>
    </citation>
    <scope>NUCLEOTIDE SEQUENCE [LARGE SCALE GENOMIC DNA]</scope>
    <source>
        <strain evidence="1 2">CCM 7311</strain>
    </source>
</reference>
<evidence type="ECO:0000313" key="2">
    <source>
        <dbReference type="Proteomes" id="UP001519887"/>
    </source>
</evidence>
<evidence type="ECO:0000313" key="1">
    <source>
        <dbReference type="EMBL" id="MBW7455638.1"/>
    </source>
</evidence>
<comment type="caution">
    <text evidence="1">The sequence shown here is derived from an EMBL/GenBank/DDBJ whole genome shotgun (WGS) entry which is preliminary data.</text>
</comment>
<dbReference type="InterPro" id="IPR027839">
    <property type="entry name" value="DUF4432"/>
</dbReference>
<sequence>MRGACEASEEIITGIQAVRLENEWLKAVILVGKGTDIWELIYKPLNISLLMRTGPGLEPLRGRDLRKDRLVHYADPYPGGWQDIIPNRARFGNREVGHQREGESCGIPWDYEIKRQEGEISLRCWVSLPYTPLSIEKTFRIRTGEPELYIAEEITNISGELVHFIWTHHPAFGSPLVDEGSQLLLPEGSRAFNMRRYEQNREEPIESFEEETTSVTLAGGKRKNLLKVDAREPGGESCYMPLFGFTHGEAGIYNPNLPFLLRLQWDSDTFPCLRYWSQNDNDMYTVALEPSSSRFSDIDDCLRYNNCITLQPGEKRPAWVNVRLEHPE</sequence>
<dbReference type="InterPro" id="IPR014718">
    <property type="entry name" value="GH-type_carb-bd"/>
</dbReference>